<dbReference type="NCBIfam" id="NF011990">
    <property type="entry name" value="PRK15446.2-6"/>
    <property type="match status" value="1"/>
</dbReference>
<dbReference type="SUPFAM" id="SSF51338">
    <property type="entry name" value="Composite domain of metallo-dependent hydrolases"/>
    <property type="match status" value="1"/>
</dbReference>
<dbReference type="Gene3D" id="2.30.40.10">
    <property type="entry name" value="Urease, subunit C, domain 1"/>
    <property type="match status" value="1"/>
</dbReference>
<accession>A0AAW9RSQ6</accession>
<feature type="domain" description="Amidohydrolase 3" evidence="1">
    <location>
        <begin position="281"/>
        <end position="379"/>
    </location>
</feature>
<dbReference type="EMBL" id="JAZHOF010000004">
    <property type="protein sequence ID" value="MEJ8571969.1"/>
    <property type="molecule type" value="Genomic_DNA"/>
</dbReference>
<dbReference type="Proteomes" id="UP001378188">
    <property type="component" value="Unassembled WGS sequence"/>
</dbReference>
<dbReference type="PANTHER" id="PTHR43135">
    <property type="entry name" value="ALPHA-D-RIBOSE 1-METHYLPHOSPHONATE 5-TRIPHOSPHATE DIPHOSPHATASE"/>
    <property type="match status" value="1"/>
</dbReference>
<dbReference type="CDD" id="cd01306">
    <property type="entry name" value="PhnM"/>
    <property type="match status" value="1"/>
</dbReference>
<dbReference type="SUPFAM" id="SSF51556">
    <property type="entry name" value="Metallo-dependent hydrolases"/>
    <property type="match status" value="1"/>
</dbReference>
<dbReference type="NCBIfam" id="TIGR02318">
    <property type="entry name" value="phosphono_phnM"/>
    <property type="match status" value="1"/>
</dbReference>
<dbReference type="PIRSF" id="PIRSF038971">
    <property type="entry name" value="PhnM"/>
    <property type="match status" value="1"/>
</dbReference>
<dbReference type="NCBIfam" id="NF011981">
    <property type="entry name" value="PRK15446.1-2"/>
    <property type="match status" value="1"/>
</dbReference>
<proteinExistence type="predicted"/>
<dbReference type="NCBIfam" id="NF011987">
    <property type="entry name" value="PRK15446.2-3"/>
    <property type="match status" value="1"/>
</dbReference>
<dbReference type="EC" id="3.6.1.63" evidence="2"/>
<dbReference type="GO" id="GO:0019700">
    <property type="term" value="P:organic phosphonate catabolic process"/>
    <property type="evidence" value="ECO:0007669"/>
    <property type="project" value="InterPro"/>
</dbReference>
<protein>
    <submittedName>
        <fullName evidence="2">Alpha-D-ribose 1-methylphosphonate 5-triphosphate diphosphatase</fullName>
        <ecNumber evidence="2">3.6.1.63</ecNumber>
    </submittedName>
</protein>
<evidence type="ECO:0000313" key="2">
    <source>
        <dbReference type="EMBL" id="MEJ8571969.1"/>
    </source>
</evidence>
<keyword evidence="3" id="KW-1185">Reference proteome</keyword>
<dbReference type="InterPro" id="IPR051781">
    <property type="entry name" value="Metallo-dep_Hydrolase"/>
</dbReference>
<dbReference type="NCBIfam" id="NF011984">
    <property type="entry name" value="PRK15446.1-5"/>
    <property type="match status" value="1"/>
</dbReference>
<dbReference type="Gene3D" id="3.20.20.140">
    <property type="entry name" value="Metal-dependent hydrolases"/>
    <property type="match status" value="2"/>
</dbReference>
<dbReference type="InterPro" id="IPR011059">
    <property type="entry name" value="Metal-dep_hydrolase_composite"/>
</dbReference>
<dbReference type="AlphaFoldDB" id="A0AAW9RSQ6"/>
<sequence length="380" mass="39889">MPDTILTNARIVLAGEIVPGTLVMSEGVIRAVDAGATAVAAAEDLGGDFLIPGLVELHTDHLEGHVAPRPGVSWNPIAAVQAHDAQIAASGITTVLDALRVGTDADTSRLGRHMRTLADAIVTAGANGRLRADHFLHLRCEIAAKDVVEEAEAFLGNPSLKLVSVMDHTPGQRQFVSLDKYREYYQGKVGMSDAEMEAFIAERHALHAANAEPNRRALFELCRRSGIVVASHDDATEEHVAEAVAEGVVLSEFPTTIAAAKAAKDGGLAVLMGAPNVVRGGSHSGNVSAIELAADGLLDVLSSDYVPFSLLHAAFVLPGHVGAIGLPDAIRLVTSNPARAVGLDDRGEIAEGLRADLVQVRFADDVPVVRAVWSNGRRVA</sequence>
<reference evidence="2 3" key="1">
    <citation type="submission" date="2024-02" db="EMBL/GenBank/DDBJ databases">
        <title>Genome analysis and characterization of Microbaculum marinisediminis sp. nov., isolated from marine sediment.</title>
        <authorList>
            <person name="Du Z.-J."/>
            <person name="Ye Y.-Q."/>
            <person name="Zhang Z.-R."/>
            <person name="Yuan S.-M."/>
            <person name="Zhang X.-Y."/>
        </authorList>
    </citation>
    <scope>NUCLEOTIDE SEQUENCE [LARGE SCALE GENOMIC DNA]</scope>
    <source>
        <strain evidence="2 3">SDUM1044001</strain>
    </source>
</reference>
<dbReference type="RefSeq" id="WP_340329668.1">
    <property type="nucleotide sequence ID" value="NZ_JAZHOF010000004.1"/>
</dbReference>
<dbReference type="Pfam" id="PF07969">
    <property type="entry name" value="Amidohydro_3"/>
    <property type="match status" value="1"/>
</dbReference>
<evidence type="ECO:0000259" key="1">
    <source>
        <dbReference type="Pfam" id="PF07969"/>
    </source>
</evidence>
<dbReference type="InterPro" id="IPR032466">
    <property type="entry name" value="Metal_Hydrolase"/>
</dbReference>
<dbReference type="NCBIfam" id="NF011983">
    <property type="entry name" value="PRK15446.1-4"/>
    <property type="match status" value="1"/>
</dbReference>
<gene>
    <name evidence="2" type="ORF">V3328_10825</name>
</gene>
<dbReference type="InterPro" id="IPR013108">
    <property type="entry name" value="Amidohydro_3"/>
</dbReference>
<evidence type="ECO:0000313" key="3">
    <source>
        <dbReference type="Proteomes" id="UP001378188"/>
    </source>
</evidence>
<organism evidence="2 3">
    <name type="scientific">Microbaculum marinum</name>
    <dbReference type="NCBI Taxonomy" id="1764581"/>
    <lineage>
        <taxon>Bacteria</taxon>
        <taxon>Pseudomonadati</taxon>
        <taxon>Pseudomonadota</taxon>
        <taxon>Alphaproteobacteria</taxon>
        <taxon>Hyphomicrobiales</taxon>
        <taxon>Tepidamorphaceae</taxon>
        <taxon>Microbaculum</taxon>
    </lineage>
</organism>
<comment type="caution">
    <text evidence="2">The sequence shown here is derived from an EMBL/GenBank/DDBJ whole genome shotgun (WGS) entry which is preliminary data.</text>
</comment>
<dbReference type="PANTHER" id="PTHR43135:SF3">
    <property type="entry name" value="ALPHA-D-RIBOSE 1-METHYLPHOSPHONATE 5-TRIPHOSPHATE DIPHOSPHATASE"/>
    <property type="match status" value="1"/>
</dbReference>
<dbReference type="InterPro" id="IPR012696">
    <property type="entry name" value="PhnM"/>
</dbReference>
<keyword evidence="2" id="KW-0378">Hydrolase</keyword>
<dbReference type="GO" id="GO:0016810">
    <property type="term" value="F:hydrolase activity, acting on carbon-nitrogen (but not peptide) bonds"/>
    <property type="evidence" value="ECO:0007669"/>
    <property type="project" value="InterPro"/>
</dbReference>
<name>A0AAW9RSQ6_9HYPH</name>